<reference evidence="6 7" key="1">
    <citation type="journal article" date="2024" name="BMC Genomics">
        <title>Genome assembly of redclaw crayfish (Cherax quadricarinatus) provides insights into its immune adaptation and hypoxia tolerance.</title>
        <authorList>
            <person name="Liu Z."/>
            <person name="Zheng J."/>
            <person name="Li H."/>
            <person name="Fang K."/>
            <person name="Wang S."/>
            <person name="He J."/>
            <person name="Zhou D."/>
            <person name="Weng S."/>
            <person name="Chi M."/>
            <person name="Gu Z."/>
            <person name="He J."/>
            <person name="Li F."/>
            <person name="Wang M."/>
        </authorList>
    </citation>
    <scope>NUCLEOTIDE SEQUENCE [LARGE SCALE GENOMIC DNA]</scope>
    <source>
        <strain evidence="6">ZL_2023a</strain>
    </source>
</reference>
<dbReference type="GO" id="GO:0036064">
    <property type="term" value="C:ciliary basal body"/>
    <property type="evidence" value="ECO:0007669"/>
    <property type="project" value="TreeGrafter"/>
</dbReference>
<dbReference type="Pfam" id="PF00018">
    <property type="entry name" value="SH3_1"/>
    <property type="match status" value="1"/>
</dbReference>
<dbReference type="InterPro" id="IPR036028">
    <property type="entry name" value="SH3-like_dom_sf"/>
</dbReference>
<dbReference type="InterPro" id="IPR001680">
    <property type="entry name" value="WD40_rpt"/>
</dbReference>
<dbReference type="EMBL" id="JARKIK010000022">
    <property type="protein sequence ID" value="KAK8744266.1"/>
    <property type="molecule type" value="Genomic_DNA"/>
</dbReference>
<feature type="compositionally biased region" description="Polar residues" evidence="4">
    <location>
        <begin position="774"/>
        <end position="794"/>
    </location>
</feature>
<evidence type="ECO:0000256" key="2">
    <source>
        <dbReference type="PROSITE-ProRule" id="PRU00192"/>
    </source>
</evidence>
<feature type="compositionally biased region" description="Basic and acidic residues" evidence="4">
    <location>
        <begin position="8"/>
        <end position="32"/>
    </location>
</feature>
<evidence type="ECO:0000313" key="7">
    <source>
        <dbReference type="Proteomes" id="UP001445076"/>
    </source>
</evidence>
<feature type="compositionally biased region" description="Polar residues" evidence="4">
    <location>
        <begin position="1030"/>
        <end position="1039"/>
    </location>
</feature>
<keyword evidence="3" id="KW-0853">WD repeat</keyword>
<feature type="repeat" description="WD" evidence="3">
    <location>
        <begin position="700"/>
        <end position="728"/>
    </location>
</feature>
<dbReference type="Proteomes" id="UP001445076">
    <property type="component" value="Unassembled WGS sequence"/>
</dbReference>
<dbReference type="Gene3D" id="2.30.30.40">
    <property type="entry name" value="SH3 Domains"/>
    <property type="match status" value="1"/>
</dbReference>
<feature type="compositionally biased region" description="Basic and acidic residues" evidence="4">
    <location>
        <begin position="143"/>
        <end position="154"/>
    </location>
</feature>
<feature type="region of interest" description="Disordered" evidence="4">
    <location>
        <begin position="1006"/>
        <end position="1039"/>
    </location>
</feature>
<gene>
    <name evidence="6" type="ORF">OTU49_000710</name>
</gene>
<evidence type="ECO:0000256" key="4">
    <source>
        <dbReference type="SAM" id="MobiDB-lite"/>
    </source>
</evidence>
<dbReference type="SMART" id="SM00320">
    <property type="entry name" value="WD40"/>
    <property type="match status" value="6"/>
</dbReference>
<feature type="region of interest" description="Disordered" evidence="4">
    <location>
        <begin position="1"/>
        <end position="173"/>
    </location>
</feature>
<dbReference type="SUPFAM" id="SSF50044">
    <property type="entry name" value="SH3-domain"/>
    <property type="match status" value="1"/>
</dbReference>
<dbReference type="PROSITE" id="PS50294">
    <property type="entry name" value="WD_REPEATS_REGION"/>
    <property type="match status" value="2"/>
</dbReference>
<sequence length="1039" mass="116626">MAVEDLEPLTKPDEKDAGNRQKKGKDAGERFDALLTTALHKHAAKKLGKKLSKKKKDEANTEEDTCQLQDTKEQKKKRSKSAKEAGVQDAFVLKVVRNSKSSKKSRNFEKEDLEGQEDDQATHIQEYLRKHKDNQTKQIQDLTVKEEEAVKNDGEPEDPEENLHGPSSSTAEYLKAVSVPKKTLSKKSKRGAKDSDKVLGITIHCADRFEGSPMLLPHPVVQVHICNSDTGHWLQKSSKDRKVTSYYEGREVHYILPIMTQSYDMKKERSLYCKWEEQLIINEPSNYFTSSDSPVIILFQLMDFPISSTNNFGISSNNCGWMTFAWAFLKIRGANNHLNIGHQLRLQLWRPRKSVKVNYQDLHSWWRSGCRNKYPSSLYITLQEISIPQNPRPALRSMLATQKEEGGGTVLSSLLDQSSASGSSQIHSEQTKPVISWARKPNQSCKILSSVKHYLPQTDKGCLMVKFSHDGLKLACGAHKQILVYDALEGHLEHTLMGHLGLIYDISWSVDDHLLLTASADSTARVWHVDAENEYRQSQVLTHPSYVYVACFVPARSNIIVSGCYDHVLRVWSCSKSGNYSLTQELLNHLGFVNALCFNQEGNILFSGDKQGVILVWNVDVMKKDKGKKKPKILSLEREVKMNDIIGNTINSISCHPSGFRLMVHTRDSQIRLVNHKHWTITHRLRGLLNVREQMRGCISPCGTWVISGSEDGGLYVWNSDTGDMVSALMNLPIEGTISCVDYHPLDHMMALCSYSNETPVLILGYNQESMSSNTTVPMSVQPATSRSLQTSLPRSPGPSHLPLKQLLSPNLKYQSHINPKAMSSPAKSLLNSGEERKSEIKTFTYSHSVMEKKHTIFTVSRQYLLDNDQTLNKGGLRHHHGDKILKKLDSVLKMASEDPLNMSGNRVISSCGERLLPLGQLATVLYDFTSSEPDELSVKQGDYVNVVQEMNGDWWLVRTADMRTTGLVPASYLQHLPGGFRQEQEDEMGSGKVIAVPSRSGDVSFISDIEGTPSKARARRHKAKVLPSKITTSTPKGK</sequence>
<dbReference type="InterPro" id="IPR015943">
    <property type="entry name" value="WD40/YVTN_repeat-like_dom_sf"/>
</dbReference>
<dbReference type="PROSITE" id="PS50002">
    <property type="entry name" value="SH3"/>
    <property type="match status" value="1"/>
</dbReference>
<feature type="region of interest" description="Disordered" evidence="4">
    <location>
        <begin position="774"/>
        <end position="802"/>
    </location>
</feature>
<proteinExistence type="predicted"/>
<dbReference type="AlphaFoldDB" id="A0AAW0XIL1"/>
<evidence type="ECO:0000259" key="5">
    <source>
        <dbReference type="PROSITE" id="PS50002"/>
    </source>
</evidence>
<dbReference type="SMART" id="SM00326">
    <property type="entry name" value="SH3"/>
    <property type="match status" value="1"/>
</dbReference>
<dbReference type="Gene3D" id="2.130.10.10">
    <property type="entry name" value="YVTN repeat-like/Quinoprotein amine dehydrogenase"/>
    <property type="match status" value="1"/>
</dbReference>
<dbReference type="GO" id="GO:0044458">
    <property type="term" value="P:motile cilium assembly"/>
    <property type="evidence" value="ECO:0007669"/>
    <property type="project" value="TreeGrafter"/>
</dbReference>
<accession>A0AAW0XIL1</accession>
<dbReference type="InterPro" id="IPR052803">
    <property type="entry name" value="Cilium-Associated_Jouberin"/>
</dbReference>
<dbReference type="PANTHER" id="PTHR44499:SF1">
    <property type="entry name" value="JOUBERIN"/>
    <property type="match status" value="1"/>
</dbReference>
<dbReference type="InterPro" id="IPR036322">
    <property type="entry name" value="WD40_repeat_dom_sf"/>
</dbReference>
<feature type="compositionally biased region" description="Basic residues" evidence="4">
    <location>
        <begin position="39"/>
        <end position="54"/>
    </location>
</feature>
<feature type="repeat" description="WD" evidence="3">
    <location>
        <begin position="496"/>
        <end position="537"/>
    </location>
</feature>
<protein>
    <recommendedName>
        <fullName evidence="5">SH3 domain-containing protein</fullName>
    </recommendedName>
</protein>
<comment type="caution">
    <text evidence="6">The sequence shown here is derived from an EMBL/GenBank/DDBJ whole genome shotgun (WGS) entry which is preliminary data.</text>
</comment>
<feature type="domain" description="SH3" evidence="5">
    <location>
        <begin position="918"/>
        <end position="979"/>
    </location>
</feature>
<keyword evidence="7" id="KW-1185">Reference proteome</keyword>
<feature type="repeat" description="WD" evidence="3">
    <location>
        <begin position="586"/>
        <end position="620"/>
    </location>
</feature>
<name>A0AAW0XIL1_CHEQU</name>
<evidence type="ECO:0000313" key="6">
    <source>
        <dbReference type="EMBL" id="KAK8744266.1"/>
    </source>
</evidence>
<dbReference type="SUPFAM" id="SSF50978">
    <property type="entry name" value="WD40 repeat-like"/>
    <property type="match status" value="1"/>
</dbReference>
<dbReference type="InterPro" id="IPR001452">
    <property type="entry name" value="SH3_domain"/>
</dbReference>
<dbReference type="PANTHER" id="PTHR44499">
    <property type="entry name" value="JOUBERIN"/>
    <property type="match status" value="1"/>
</dbReference>
<organism evidence="6 7">
    <name type="scientific">Cherax quadricarinatus</name>
    <name type="common">Australian red claw crayfish</name>
    <dbReference type="NCBI Taxonomy" id="27406"/>
    <lineage>
        <taxon>Eukaryota</taxon>
        <taxon>Metazoa</taxon>
        <taxon>Ecdysozoa</taxon>
        <taxon>Arthropoda</taxon>
        <taxon>Crustacea</taxon>
        <taxon>Multicrustacea</taxon>
        <taxon>Malacostraca</taxon>
        <taxon>Eumalacostraca</taxon>
        <taxon>Eucarida</taxon>
        <taxon>Decapoda</taxon>
        <taxon>Pleocyemata</taxon>
        <taxon>Astacidea</taxon>
        <taxon>Parastacoidea</taxon>
        <taxon>Parastacidae</taxon>
        <taxon>Cherax</taxon>
    </lineage>
</organism>
<evidence type="ECO:0000256" key="1">
    <source>
        <dbReference type="ARBA" id="ARBA00022443"/>
    </source>
</evidence>
<keyword evidence="1 2" id="KW-0728">SH3 domain</keyword>
<dbReference type="Pfam" id="PF00400">
    <property type="entry name" value="WD40"/>
    <property type="match status" value="4"/>
</dbReference>
<dbReference type="PROSITE" id="PS50082">
    <property type="entry name" value="WD_REPEATS_2"/>
    <property type="match status" value="3"/>
</dbReference>
<evidence type="ECO:0000256" key="3">
    <source>
        <dbReference type="PROSITE-ProRule" id="PRU00221"/>
    </source>
</evidence>